<dbReference type="EMBL" id="CH408031">
    <property type="protein sequence ID" value="EAQ89331.1"/>
    <property type="molecule type" value="Genomic_DNA"/>
</dbReference>
<reference evidence="3" key="1">
    <citation type="journal article" date="2015" name="Genome Announc.">
        <title>Draft genome sequence of the cellulolytic fungus Chaetomium globosum.</title>
        <authorList>
            <person name="Cuomo C.A."/>
            <person name="Untereiner W.A."/>
            <person name="Ma L.-J."/>
            <person name="Grabherr M."/>
            <person name="Birren B.W."/>
        </authorList>
    </citation>
    <scope>NUCLEOTIDE SEQUENCE [LARGE SCALE GENOMIC DNA]</scope>
    <source>
        <strain evidence="3">ATCC 6205 / CBS 148.51 / DSM 1962 / NBRC 6347 / NRRL 1970</strain>
    </source>
</reference>
<dbReference type="InParanoid" id="Q2H5W5"/>
<proteinExistence type="predicted"/>
<sequence>MAWPAGQGRIPDATLAMRFGAWGWENSMRGVSDSGTEACDVCLAGWPTVRGSQVPSGAGPVGSKTPRESYHGPWRHSRDGIGDIKAPGVWVSGRQRHGGGEKKTIQ</sequence>
<dbReference type="VEuPathDB" id="FungiDB:CHGG_05950"/>
<feature type="compositionally biased region" description="Basic and acidic residues" evidence="1">
    <location>
        <begin position="65"/>
        <end position="82"/>
    </location>
</feature>
<name>Q2H5W5_CHAGB</name>
<gene>
    <name evidence="2" type="ORF">CHGG_05950</name>
</gene>
<dbReference type="HOGENOM" id="CLU_2222964_0_0_1"/>
<evidence type="ECO:0000313" key="3">
    <source>
        <dbReference type="Proteomes" id="UP000001056"/>
    </source>
</evidence>
<feature type="region of interest" description="Disordered" evidence="1">
    <location>
        <begin position="49"/>
        <end position="106"/>
    </location>
</feature>
<dbReference type="GeneID" id="4390831"/>
<keyword evidence="3" id="KW-1185">Reference proteome</keyword>
<evidence type="ECO:0000256" key="1">
    <source>
        <dbReference type="SAM" id="MobiDB-lite"/>
    </source>
</evidence>
<protein>
    <submittedName>
        <fullName evidence="2">Uncharacterized protein</fullName>
    </submittedName>
</protein>
<dbReference type="AlphaFoldDB" id="Q2H5W5"/>
<dbReference type="RefSeq" id="XP_001222045.1">
    <property type="nucleotide sequence ID" value="XM_001222044.1"/>
</dbReference>
<accession>Q2H5W5</accession>
<dbReference type="Proteomes" id="UP000001056">
    <property type="component" value="Unassembled WGS sequence"/>
</dbReference>
<organism evidence="2 3">
    <name type="scientific">Chaetomium globosum (strain ATCC 6205 / CBS 148.51 / DSM 1962 / NBRC 6347 / NRRL 1970)</name>
    <name type="common">Soil fungus</name>
    <dbReference type="NCBI Taxonomy" id="306901"/>
    <lineage>
        <taxon>Eukaryota</taxon>
        <taxon>Fungi</taxon>
        <taxon>Dikarya</taxon>
        <taxon>Ascomycota</taxon>
        <taxon>Pezizomycotina</taxon>
        <taxon>Sordariomycetes</taxon>
        <taxon>Sordariomycetidae</taxon>
        <taxon>Sordariales</taxon>
        <taxon>Chaetomiaceae</taxon>
        <taxon>Chaetomium</taxon>
    </lineage>
</organism>
<evidence type="ECO:0000313" key="2">
    <source>
        <dbReference type="EMBL" id="EAQ89331.1"/>
    </source>
</evidence>